<dbReference type="GO" id="GO:0008242">
    <property type="term" value="F:omega peptidase activity"/>
    <property type="evidence" value="ECO:0007669"/>
    <property type="project" value="TreeGrafter"/>
</dbReference>
<evidence type="ECO:0000313" key="4">
    <source>
        <dbReference type="EMBL" id="WEW61686.1"/>
    </source>
</evidence>
<dbReference type="CDD" id="cd01908">
    <property type="entry name" value="YafJ"/>
    <property type="match status" value="1"/>
</dbReference>
<reference evidence="4" key="1">
    <citation type="submission" date="2023-03" db="EMBL/GenBank/DDBJ databases">
        <title>Emydomyces testavorans Genome Sequence.</title>
        <authorList>
            <person name="Hoyer L."/>
        </authorList>
    </citation>
    <scope>NUCLEOTIDE SEQUENCE</scope>
    <source>
        <strain evidence="4">16-2883</strain>
    </source>
</reference>
<gene>
    <name evidence="4" type="primary">DUG3</name>
    <name evidence="4" type="ORF">PRK78_007178</name>
</gene>
<accession>A0AAF0DQZ8</accession>
<feature type="region of interest" description="Disordered" evidence="2">
    <location>
        <begin position="332"/>
        <end position="361"/>
    </location>
</feature>
<proteinExistence type="predicted"/>
<dbReference type="GO" id="GO:0061672">
    <property type="term" value="C:glutathione hydrolase complex"/>
    <property type="evidence" value="ECO:0007669"/>
    <property type="project" value="TreeGrafter"/>
</dbReference>
<dbReference type="PROSITE" id="PS51278">
    <property type="entry name" value="GATASE_TYPE_2"/>
    <property type="match status" value="1"/>
</dbReference>
<dbReference type="Pfam" id="PF13230">
    <property type="entry name" value="GATase_4"/>
    <property type="match status" value="1"/>
</dbReference>
<dbReference type="PANTHER" id="PTHR43187">
    <property type="entry name" value="GLUTAMINE AMIDOTRANSFERASE DUG3-RELATED"/>
    <property type="match status" value="1"/>
</dbReference>
<dbReference type="GO" id="GO:0005737">
    <property type="term" value="C:cytoplasm"/>
    <property type="evidence" value="ECO:0007669"/>
    <property type="project" value="TreeGrafter"/>
</dbReference>
<dbReference type="InterPro" id="IPR026869">
    <property type="entry name" value="EgtC-like"/>
</dbReference>
<keyword evidence="1 4" id="KW-0315">Glutamine amidotransferase</keyword>
<protein>
    <submittedName>
        <fullName evidence="4">Glutamine amidotransferase subunit</fullName>
    </submittedName>
</protein>
<evidence type="ECO:0000259" key="3">
    <source>
        <dbReference type="PROSITE" id="PS51278"/>
    </source>
</evidence>
<name>A0AAF0DQZ8_9EURO</name>
<dbReference type="AlphaFoldDB" id="A0AAF0DQZ8"/>
<dbReference type="InterPro" id="IPR052373">
    <property type="entry name" value="Gamma-glu_amide_hydrolase"/>
</dbReference>
<dbReference type="Gene3D" id="3.60.20.10">
    <property type="entry name" value="Glutamine Phosphoribosylpyrophosphate, subunit 1, domain 1"/>
    <property type="match status" value="1"/>
</dbReference>
<dbReference type="InterPro" id="IPR017932">
    <property type="entry name" value="GATase_2_dom"/>
</dbReference>
<dbReference type="InterPro" id="IPR029055">
    <property type="entry name" value="Ntn_hydrolases_N"/>
</dbReference>
<dbReference type="FunFam" id="3.60.20.10:FF:000045">
    <property type="entry name" value="Glutamine amidotransferase DUG3"/>
    <property type="match status" value="1"/>
</dbReference>
<dbReference type="PANTHER" id="PTHR43187:SF1">
    <property type="entry name" value="GLUTAMINE AMIDOTRANSFERASE DUG3-RELATED"/>
    <property type="match status" value="1"/>
</dbReference>
<evidence type="ECO:0000256" key="2">
    <source>
        <dbReference type="SAM" id="MobiDB-lite"/>
    </source>
</evidence>
<evidence type="ECO:0000313" key="5">
    <source>
        <dbReference type="Proteomes" id="UP001219355"/>
    </source>
</evidence>
<dbReference type="Proteomes" id="UP001219355">
    <property type="component" value="Chromosome 5"/>
</dbReference>
<dbReference type="EMBL" id="CP120631">
    <property type="protein sequence ID" value="WEW61686.1"/>
    <property type="molecule type" value="Genomic_DNA"/>
</dbReference>
<organism evidence="4 5">
    <name type="scientific">Emydomyces testavorans</name>
    <dbReference type="NCBI Taxonomy" id="2070801"/>
    <lineage>
        <taxon>Eukaryota</taxon>
        <taxon>Fungi</taxon>
        <taxon>Dikarya</taxon>
        <taxon>Ascomycota</taxon>
        <taxon>Pezizomycotina</taxon>
        <taxon>Eurotiomycetes</taxon>
        <taxon>Eurotiomycetidae</taxon>
        <taxon>Onygenales</taxon>
        <taxon>Nannizziopsiaceae</taxon>
        <taxon>Emydomyces</taxon>
    </lineage>
</organism>
<feature type="domain" description="Glutamine amidotransferase type-2" evidence="3">
    <location>
        <begin position="2"/>
        <end position="297"/>
    </location>
</feature>
<sequence length="380" mass="42086">MCRFLVYKGRNDILLSKLITEPTHSILTQSYDSRLRLDTRRPVNGDGFGVGFYTDPKLGRDPCIFTSTLPAWNCENLERIASKTCSSLVFAHVRATTEGALAENNCHPFQHNTLMWMHNGNLGGWKYIKRTLADSLADKWYLGVKGGTDSEWAFALFLDLMEREGVDPSAAPDGGFGHVLLRTVMNKTIKRINEMVANIPKGCGMSDIETRSLLNFAVTDGHTVVCTRYVSSKTDEAASLYFSSGTKWKEGKTKGHFKMERHDKGADIVLVASEPLTFERHNWVTVPTNSMLTIHKQTVLIHPIIDEFYDEDPNHDRSSGFAVSKGLVSKAPGTTVVPGETGTPGTSESATPIEGPVNQQRTDEVRSLHVLNRKIAQASL</sequence>
<keyword evidence="5" id="KW-1185">Reference proteome</keyword>
<dbReference type="GO" id="GO:0006751">
    <property type="term" value="P:glutathione catabolic process"/>
    <property type="evidence" value="ECO:0007669"/>
    <property type="project" value="TreeGrafter"/>
</dbReference>
<evidence type="ECO:0000256" key="1">
    <source>
        <dbReference type="ARBA" id="ARBA00022962"/>
    </source>
</evidence>
<feature type="compositionally biased region" description="Low complexity" evidence="2">
    <location>
        <begin position="332"/>
        <end position="352"/>
    </location>
</feature>
<dbReference type="SUPFAM" id="SSF56235">
    <property type="entry name" value="N-terminal nucleophile aminohydrolases (Ntn hydrolases)"/>
    <property type="match status" value="1"/>
</dbReference>